<dbReference type="InterPro" id="IPR045677">
    <property type="entry name" value="DUF6197"/>
</dbReference>
<evidence type="ECO:0000313" key="1">
    <source>
        <dbReference type="EMBL" id="GAA4267428.1"/>
    </source>
</evidence>
<dbReference type="RefSeq" id="WP_344797716.1">
    <property type="nucleotide sequence ID" value="NZ_BAABAU010000004.1"/>
</dbReference>
<comment type="caution">
    <text evidence="1">The sequence shown here is derived from an EMBL/GenBank/DDBJ whole genome shotgun (WGS) entry which is preliminary data.</text>
</comment>
<dbReference type="Pfam" id="PF19698">
    <property type="entry name" value="DUF6197"/>
    <property type="match status" value="1"/>
</dbReference>
<proteinExistence type="predicted"/>
<accession>A0ABP8E5A5</accession>
<reference evidence="2" key="1">
    <citation type="journal article" date="2019" name="Int. J. Syst. Evol. Microbiol.">
        <title>The Global Catalogue of Microorganisms (GCM) 10K type strain sequencing project: providing services to taxonomists for standard genome sequencing and annotation.</title>
        <authorList>
            <consortium name="The Broad Institute Genomics Platform"/>
            <consortium name="The Broad Institute Genome Sequencing Center for Infectious Disease"/>
            <person name="Wu L."/>
            <person name="Ma J."/>
        </authorList>
    </citation>
    <scope>NUCLEOTIDE SEQUENCE [LARGE SCALE GENOMIC DNA]</scope>
    <source>
        <strain evidence="2">JCM 17442</strain>
    </source>
</reference>
<gene>
    <name evidence="1" type="ORF">GCM10022256_30400</name>
</gene>
<evidence type="ECO:0000313" key="2">
    <source>
        <dbReference type="Proteomes" id="UP001501594"/>
    </source>
</evidence>
<dbReference type="Proteomes" id="UP001501594">
    <property type="component" value="Unassembled WGS sequence"/>
</dbReference>
<sequence>MSIHDPRVLTSPSSLELPPFSWRARRRRKKEESALVREVEWASEQAQLQAILSDARRHVEENWVRGAWFAVRDDSGPVKLVRGGGALVLSDDHIVGSCLVGAIIRAGGGTTTASEQPVQRALEAVWHALRQPEDAEVHWSPSPMTRLQHLRDLTRWNDYQASSSEEVASLLLTAERVVLFAEA</sequence>
<protein>
    <submittedName>
        <fullName evidence="1">Uncharacterized protein</fullName>
    </submittedName>
</protein>
<organism evidence="1 2">
    <name type="scientific">Frondihabitans peucedani</name>
    <dbReference type="NCBI Taxonomy" id="598626"/>
    <lineage>
        <taxon>Bacteria</taxon>
        <taxon>Bacillati</taxon>
        <taxon>Actinomycetota</taxon>
        <taxon>Actinomycetes</taxon>
        <taxon>Micrococcales</taxon>
        <taxon>Microbacteriaceae</taxon>
        <taxon>Frondihabitans</taxon>
    </lineage>
</organism>
<dbReference type="EMBL" id="BAABAU010000004">
    <property type="protein sequence ID" value="GAA4267428.1"/>
    <property type="molecule type" value="Genomic_DNA"/>
</dbReference>
<keyword evidence="2" id="KW-1185">Reference proteome</keyword>
<name>A0ABP8E5A5_9MICO</name>